<dbReference type="Gene3D" id="3.10.105.10">
    <property type="entry name" value="Dipeptide-binding Protein, Domain 3"/>
    <property type="match status" value="1"/>
</dbReference>
<reference evidence="8" key="1">
    <citation type="submission" date="2016-10" db="EMBL/GenBank/DDBJ databases">
        <authorList>
            <person name="Varghese N."/>
            <person name="Submissions S."/>
        </authorList>
    </citation>
    <scope>NUCLEOTIDE SEQUENCE [LARGE SCALE GENOMIC DNA]</scope>
    <source>
        <strain evidence="8">P18</strain>
    </source>
</reference>
<comment type="similarity">
    <text evidence="2">Belongs to the bacterial solute-binding protein 5 family.</text>
</comment>
<dbReference type="PROSITE" id="PS51257">
    <property type="entry name" value="PROKAR_LIPOPROTEIN"/>
    <property type="match status" value="1"/>
</dbReference>
<dbReference type="Proteomes" id="UP000182624">
    <property type="component" value="Unassembled WGS sequence"/>
</dbReference>
<gene>
    <name evidence="7" type="ORF">SAMN04487928_103146</name>
</gene>
<dbReference type="InterPro" id="IPR000914">
    <property type="entry name" value="SBP_5_dom"/>
</dbReference>
<evidence type="ECO:0000256" key="3">
    <source>
        <dbReference type="ARBA" id="ARBA00022448"/>
    </source>
</evidence>
<organism evidence="7 8">
    <name type="scientific">Butyrivibrio proteoclasticus</name>
    <dbReference type="NCBI Taxonomy" id="43305"/>
    <lineage>
        <taxon>Bacteria</taxon>
        <taxon>Bacillati</taxon>
        <taxon>Bacillota</taxon>
        <taxon>Clostridia</taxon>
        <taxon>Lachnospirales</taxon>
        <taxon>Lachnospiraceae</taxon>
        <taxon>Butyrivibrio</taxon>
    </lineage>
</organism>
<keyword evidence="8" id="KW-1185">Reference proteome</keyword>
<evidence type="ECO:0000313" key="8">
    <source>
        <dbReference type="Proteomes" id="UP000182624"/>
    </source>
</evidence>
<protein>
    <submittedName>
        <fullName evidence="7">Peptide/nickel transport system substrate-binding protein</fullName>
    </submittedName>
</protein>
<feature type="domain" description="Solute-binding protein family 5" evidence="6">
    <location>
        <begin position="110"/>
        <end position="456"/>
    </location>
</feature>
<keyword evidence="4" id="KW-0732">Signal</keyword>
<dbReference type="Pfam" id="PF00496">
    <property type="entry name" value="SBP_bac_5"/>
    <property type="match status" value="1"/>
</dbReference>
<proteinExistence type="inferred from homology"/>
<dbReference type="RefSeq" id="WP_022774125.1">
    <property type="nucleotide sequence ID" value="NZ_FOXO01000003.1"/>
</dbReference>
<evidence type="ECO:0000256" key="4">
    <source>
        <dbReference type="ARBA" id="ARBA00022729"/>
    </source>
</evidence>
<accession>A0A1I5R5V3</accession>
<feature type="region of interest" description="Disordered" evidence="5">
    <location>
        <begin position="36"/>
        <end position="55"/>
    </location>
</feature>
<dbReference type="PANTHER" id="PTHR30290:SF9">
    <property type="entry name" value="OLIGOPEPTIDE-BINDING PROTEIN APPA"/>
    <property type="match status" value="1"/>
</dbReference>
<name>A0A1I5R5V3_9FIRM</name>
<dbReference type="InterPro" id="IPR023765">
    <property type="entry name" value="SBP_5_CS"/>
</dbReference>
<dbReference type="OrthoDB" id="9772924at2"/>
<keyword evidence="3" id="KW-0813">Transport</keyword>
<dbReference type="PANTHER" id="PTHR30290">
    <property type="entry name" value="PERIPLASMIC BINDING COMPONENT OF ABC TRANSPORTER"/>
    <property type="match status" value="1"/>
</dbReference>
<comment type="subcellular location">
    <subcellularLocation>
        <location evidence="1">Cell membrane</location>
        <topology evidence="1">Lipid-anchor</topology>
    </subcellularLocation>
</comment>
<evidence type="ECO:0000256" key="5">
    <source>
        <dbReference type="SAM" id="MobiDB-lite"/>
    </source>
</evidence>
<evidence type="ECO:0000256" key="1">
    <source>
        <dbReference type="ARBA" id="ARBA00004193"/>
    </source>
</evidence>
<dbReference type="GO" id="GO:0043190">
    <property type="term" value="C:ATP-binding cassette (ABC) transporter complex"/>
    <property type="evidence" value="ECO:0007669"/>
    <property type="project" value="InterPro"/>
</dbReference>
<evidence type="ECO:0000259" key="6">
    <source>
        <dbReference type="Pfam" id="PF00496"/>
    </source>
</evidence>
<dbReference type="GO" id="GO:1904680">
    <property type="term" value="F:peptide transmembrane transporter activity"/>
    <property type="evidence" value="ECO:0007669"/>
    <property type="project" value="TreeGrafter"/>
</dbReference>
<dbReference type="AlphaFoldDB" id="A0A1I5R5V3"/>
<dbReference type="EMBL" id="FOXO01000003">
    <property type="protein sequence ID" value="SFP53944.1"/>
    <property type="molecule type" value="Genomic_DNA"/>
</dbReference>
<dbReference type="PROSITE" id="PS01040">
    <property type="entry name" value="SBP_BACTERIAL_5"/>
    <property type="match status" value="1"/>
</dbReference>
<evidence type="ECO:0000256" key="2">
    <source>
        <dbReference type="ARBA" id="ARBA00005695"/>
    </source>
</evidence>
<dbReference type="SUPFAM" id="SSF53850">
    <property type="entry name" value="Periplasmic binding protein-like II"/>
    <property type="match status" value="1"/>
</dbReference>
<dbReference type="InterPro" id="IPR030678">
    <property type="entry name" value="Peptide/Ni-bd"/>
</dbReference>
<dbReference type="GO" id="GO:0015833">
    <property type="term" value="P:peptide transport"/>
    <property type="evidence" value="ECO:0007669"/>
    <property type="project" value="TreeGrafter"/>
</dbReference>
<sequence>MIRGDVMRKGVSSLLMIVLTTLTVALSGCSSDKAGESASLDQSAGASTETVTGTADTASEAVADDLSKLIVGIPQDISDLDPHYATGAGIKEVLFNVFEGLVKPDASGNLIPAVASEVNISDDNKVYTFTLRDGIKFHDGSLVTVEDIKYSIDRNRGADGSEPLVSSFSNIESVNIIDDSHVEIVLTTPNSEFLPLLTVAIIPESNTDPATNPIGTGPYKYVSSSPQENFIVTRFDDYWGDKAYIKDVVFKVEANSDAIVLDLEGGSLDMVARLTSAQVAQLSDKFDIYEGTMNLVQAMYLNNAVKPFDDVKVRQALCYAISPQEIMDFVSDGAGTEIGSAMYPSFTKYYDPALNDTYNQDVEKAKALLAEAGYPDGFTFTITVPSNYAQHVDTAQVIAEELKAIGVTANIQEVEWNTWLSDVYSDKNYEATVVGFDASTLSASALLARYCSDSSKNMFNFKSDAYDAAYANAVATSDDAEKTKYYKECLKILSEEAANVYIQDLPEFVALNKKFTGYEFYPLYVQDIAKIRPAQ</sequence>
<dbReference type="PIRSF" id="PIRSF002741">
    <property type="entry name" value="MppA"/>
    <property type="match status" value="1"/>
</dbReference>
<dbReference type="GO" id="GO:0042597">
    <property type="term" value="C:periplasmic space"/>
    <property type="evidence" value="ECO:0007669"/>
    <property type="project" value="UniProtKB-ARBA"/>
</dbReference>
<dbReference type="InterPro" id="IPR039424">
    <property type="entry name" value="SBP_5"/>
</dbReference>
<evidence type="ECO:0000313" key="7">
    <source>
        <dbReference type="EMBL" id="SFP53944.1"/>
    </source>
</evidence>
<dbReference type="Gene3D" id="3.90.76.10">
    <property type="entry name" value="Dipeptide-binding Protein, Domain 1"/>
    <property type="match status" value="1"/>
</dbReference>
<feature type="compositionally biased region" description="Polar residues" evidence="5">
    <location>
        <begin position="39"/>
        <end position="55"/>
    </location>
</feature>
<dbReference type="Gene3D" id="3.40.190.10">
    <property type="entry name" value="Periplasmic binding protein-like II"/>
    <property type="match status" value="1"/>
</dbReference>